<organism evidence="1 2">
    <name type="scientific">Pseudonocardia aurantiaca</name>
    <dbReference type="NCBI Taxonomy" id="75290"/>
    <lineage>
        <taxon>Bacteria</taxon>
        <taxon>Bacillati</taxon>
        <taxon>Actinomycetota</taxon>
        <taxon>Actinomycetes</taxon>
        <taxon>Pseudonocardiales</taxon>
        <taxon>Pseudonocardiaceae</taxon>
        <taxon>Pseudonocardia</taxon>
    </lineage>
</organism>
<dbReference type="EMBL" id="JBHUCP010000004">
    <property type="protein sequence ID" value="MFD1529099.1"/>
    <property type="molecule type" value="Genomic_DNA"/>
</dbReference>
<sequence>MSAPLEVTRLLQNPLGQAAPEGARGDIVRVSDGTVAVYLTPAEFDAASESDLRYLLARRAVAREAGKEGHRRGDRA</sequence>
<reference evidence="2" key="1">
    <citation type="journal article" date="2019" name="Int. J. Syst. Evol. Microbiol.">
        <title>The Global Catalogue of Microorganisms (GCM) 10K type strain sequencing project: providing services to taxonomists for standard genome sequencing and annotation.</title>
        <authorList>
            <consortium name="The Broad Institute Genomics Platform"/>
            <consortium name="The Broad Institute Genome Sequencing Center for Infectious Disease"/>
            <person name="Wu L."/>
            <person name="Ma J."/>
        </authorList>
    </citation>
    <scope>NUCLEOTIDE SEQUENCE [LARGE SCALE GENOMIC DNA]</scope>
    <source>
        <strain evidence="2">JCM 12165</strain>
    </source>
</reference>
<evidence type="ECO:0000313" key="1">
    <source>
        <dbReference type="EMBL" id="MFD1529099.1"/>
    </source>
</evidence>
<proteinExistence type="predicted"/>
<accession>A0ABW4FFT8</accession>
<dbReference type="RefSeq" id="WP_343975006.1">
    <property type="nucleotide sequence ID" value="NZ_BAAAJG010000008.1"/>
</dbReference>
<evidence type="ECO:0000313" key="2">
    <source>
        <dbReference type="Proteomes" id="UP001597145"/>
    </source>
</evidence>
<dbReference type="Proteomes" id="UP001597145">
    <property type="component" value="Unassembled WGS sequence"/>
</dbReference>
<gene>
    <name evidence="1" type="ORF">ACFSCY_06570</name>
</gene>
<name>A0ABW4FFT8_9PSEU</name>
<protein>
    <submittedName>
        <fullName evidence="1">Uncharacterized protein</fullName>
    </submittedName>
</protein>
<comment type="caution">
    <text evidence="1">The sequence shown here is derived from an EMBL/GenBank/DDBJ whole genome shotgun (WGS) entry which is preliminary data.</text>
</comment>
<keyword evidence="2" id="KW-1185">Reference proteome</keyword>